<dbReference type="KEGG" id="kba:A0U89_13930"/>
<geneLocation type="plasmid" evidence="2">
    <name>pkb14400_1</name>
</geneLocation>
<organism evidence="1 2">
    <name type="scientific">Kozakia baliensis</name>
    <dbReference type="NCBI Taxonomy" id="153496"/>
    <lineage>
        <taxon>Bacteria</taxon>
        <taxon>Pseudomonadati</taxon>
        <taxon>Pseudomonadota</taxon>
        <taxon>Alphaproteobacteria</taxon>
        <taxon>Acetobacterales</taxon>
        <taxon>Acetobacteraceae</taxon>
        <taxon>Kozakia</taxon>
    </lineage>
</organism>
<evidence type="ECO:0000313" key="2">
    <source>
        <dbReference type="Proteomes" id="UP000179145"/>
    </source>
</evidence>
<dbReference type="AlphaFoldDB" id="A0A1D8UXR4"/>
<dbReference type="OrthoDB" id="7279949at2"/>
<sequence length="73" mass="8733">MTVHEFGTDHINADPENGAEQMMRLFAAKAEEIALKRALHFLREDDIERARFWFEVRAYLREKELRCRSETVH</sequence>
<dbReference type="Proteomes" id="UP000179145">
    <property type="component" value="Plasmid pKB14400_1"/>
</dbReference>
<dbReference type="RefSeq" id="WP_070403898.1">
    <property type="nucleotide sequence ID" value="NZ_BJVW01000016.1"/>
</dbReference>
<name>A0A1D8UXR4_9PROT</name>
<keyword evidence="1" id="KW-0614">Plasmid</keyword>
<keyword evidence="2" id="KW-1185">Reference proteome</keyword>
<proteinExistence type="predicted"/>
<protein>
    <submittedName>
        <fullName evidence="1">Uncharacterized protein</fullName>
    </submittedName>
</protein>
<reference evidence="1 2" key="1">
    <citation type="journal article" date="2016" name="Microb. Cell Fact.">
        <title>Dissection of exopolysaccharide biosynthesis in Kozakia baliensis.</title>
        <authorList>
            <person name="Brandt J.U."/>
            <person name="Jakob F."/>
            <person name="Behr J."/>
            <person name="Geissler A.J."/>
            <person name="Vogel R.F."/>
        </authorList>
    </citation>
    <scope>NUCLEOTIDE SEQUENCE [LARGE SCALE GENOMIC DNA]</scope>
    <source>
        <strain evidence="1 2">DSM 14400</strain>
        <plasmid evidence="2">Plasmid pkb14400_1</plasmid>
    </source>
</reference>
<accession>A0A1D8UXR4</accession>
<dbReference type="EMBL" id="CP014675">
    <property type="protein sequence ID" value="AOX18414.1"/>
    <property type="molecule type" value="Genomic_DNA"/>
</dbReference>
<gene>
    <name evidence="1" type="ORF">A0U89_13930</name>
</gene>
<evidence type="ECO:0000313" key="1">
    <source>
        <dbReference type="EMBL" id="AOX18414.1"/>
    </source>
</evidence>